<dbReference type="AlphaFoldDB" id="A0A7W3QLG9"/>
<reference evidence="1 2" key="1">
    <citation type="submission" date="2020-08" db="EMBL/GenBank/DDBJ databases">
        <title>Genomic Encyclopedia of Type Strains, Phase IV (KMG-IV): sequencing the most valuable type-strain genomes for metagenomic binning, comparative biology and taxonomic classification.</title>
        <authorList>
            <person name="Goeker M."/>
        </authorList>
    </citation>
    <scope>NUCLEOTIDE SEQUENCE [LARGE SCALE GENOMIC DNA]</scope>
    <source>
        <strain evidence="1 2">DSM 44197</strain>
    </source>
</reference>
<evidence type="ECO:0000313" key="1">
    <source>
        <dbReference type="EMBL" id="MBA8951462.1"/>
    </source>
</evidence>
<keyword evidence="1" id="KW-0560">Oxidoreductase</keyword>
<organism evidence="1 2">
    <name type="scientific">Actinomadura namibiensis</name>
    <dbReference type="NCBI Taxonomy" id="182080"/>
    <lineage>
        <taxon>Bacteria</taxon>
        <taxon>Bacillati</taxon>
        <taxon>Actinomycetota</taxon>
        <taxon>Actinomycetes</taxon>
        <taxon>Streptosporangiales</taxon>
        <taxon>Thermomonosporaceae</taxon>
        <taxon>Actinomadura</taxon>
    </lineage>
</organism>
<sequence>MPAVPWIQPQAPASDAEVTVMASRFEVRSLRQVPGFLRASMVLWWQARRSEGVRGLALKAEPFRRTFWTVSAWRDRDAINAYAASDPHRSVMRSQRGVMKESVFVFWTVPAAELPITWEEVERRVAERRAVA</sequence>
<dbReference type="RefSeq" id="WP_182843781.1">
    <property type="nucleotide sequence ID" value="NZ_BAAALP010000004.1"/>
</dbReference>
<gene>
    <name evidence="1" type="ORF">HNR61_003093</name>
</gene>
<protein>
    <submittedName>
        <fullName evidence="1">Heme-degrading monooxygenase HmoA</fullName>
    </submittedName>
</protein>
<keyword evidence="1" id="KW-0503">Monooxygenase</keyword>
<accession>A0A7W3QLG9</accession>
<proteinExistence type="predicted"/>
<dbReference type="Proteomes" id="UP000572680">
    <property type="component" value="Unassembled WGS sequence"/>
</dbReference>
<dbReference type="InterPro" id="IPR011008">
    <property type="entry name" value="Dimeric_a/b-barrel"/>
</dbReference>
<dbReference type="EMBL" id="JACJIA010000003">
    <property type="protein sequence ID" value="MBA8951462.1"/>
    <property type="molecule type" value="Genomic_DNA"/>
</dbReference>
<evidence type="ECO:0000313" key="2">
    <source>
        <dbReference type="Proteomes" id="UP000572680"/>
    </source>
</evidence>
<dbReference type="SUPFAM" id="SSF54909">
    <property type="entry name" value="Dimeric alpha+beta barrel"/>
    <property type="match status" value="1"/>
</dbReference>
<dbReference type="GO" id="GO:0004497">
    <property type="term" value="F:monooxygenase activity"/>
    <property type="evidence" value="ECO:0007669"/>
    <property type="project" value="UniProtKB-KW"/>
</dbReference>
<keyword evidence="2" id="KW-1185">Reference proteome</keyword>
<name>A0A7W3QLG9_ACTNM</name>
<comment type="caution">
    <text evidence="1">The sequence shown here is derived from an EMBL/GenBank/DDBJ whole genome shotgun (WGS) entry which is preliminary data.</text>
</comment>